<evidence type="ECO:0000313" key="2">
    <source>
        <dbReference type="Proteomes" id="UP000735302"/>
    </source>
</evidence>
<dbReference type="EMBL" id="BLXT01006948">
    <property type="protein sequence ID" value="GFO34893.1"/>
    <property type="molecule type" value="Genomic_DNA"/>
</dbReference>
<evidence type="ECO:0000313" key="1">
    <source>
        <dbReference type="EMBL" id="GFO34893.1"/>
    </source>
</evidence>
<sequence length="179" mass="20654">MPQNHTQVHKLNIMRCNSDPRPLTQHHALHLKPSRPYTQYHALYLTPQNYTQDDTLNIMRCTSRLKITPKTTLSTSCAVPHASKSHQRSHTQQSALYLTPQNLTQDHTLNIMRCTSRFKITPKIKHSTSCAAPHASKSHPRPHSQHHALYLTPQNHTKDHTLNIMRCTTRFKITPKITH</sequence>
<comment type="caution">
    <text evidence="1">The sequence shown here is derived from an EMBL/GenBank/DDBJ whole genome shotgun (WGS) entry which is preliminary data.</text>
</comment>
<name>A0AAV4CSR5_9GAST</name>
<reference evidence="1 2" key="1">
    <citation type="journal article" date="2021" name="Elife">
        <title>Chloroplast acquisition without the gene transfer in kleptoplastic sea slugs, Plakobranchus ocellatus.</title>
        <authorList>
            <person name="Maeda T."/>
            <person name="Takahashi S."/>
            <person name="Yoshida T."/>
            <person name="Shimamura S."/>
            <person name="Takaki Y."/>
            <person name="Nagai Y."/>
            <person name="Toyoda A."/>
            <person name="Suzuki Y."/>
            <person name="Arimoto A."/>
            <person name="Ishii H."/>
            <person name="Satoh N."/>
            <person name="Nishiyama T."/>
            <person name="Hasebe M."/>
            <person name="Maruyama T."/>
            <person name="Minagawa J."/>
            <person name="Obokata J."/>
            <person name="Shigenobu S."/>
        </authorList>
    </citation>
    <scope>NUCLEOTIDE SEQUENCE [LARGE SCALE GENOMIC DNA]</scope>
</reference>
<proteinExistence type="predicted"/>
<protein>
    <submittedName>
        <fullName evidence="1">Uncharacterized protein</fullName>
    </submittedName>
</protein>
<accession>A0AAV4CSR5</accession>
<gene>
    <name evidence="1" type="ORF">PoB_006139800</name>
</gene>
<dbReference type="AlphaFoldDB" id="A0AAV4CSR5"/>
<dbReference type="Proteomes" id="UP000735302">
    <property type="component" value="Unassembled WGS sequence"/>
</dbReference>
<organism evidence="1 2">
    <name type="scientific">Plakobranchus ocellatus</name>
    <dbReference type="NCBI Taxonomy" id="259542"/>
    <lineage>
        <taxon>Eukaryota</taxon>
        <taxon>Metazoa</taxon>
        <taxon>Spiralia</taxon>
        <taxon>Lophotrochozoa</taxon>
        <taxon>Mollusca</taxon>
        <taxon>Gastropoda</taxon>
        <taxon>Heterobranchia</taxon>
        <taxon>Euthyneura</taxon>
        <taxon>Panpulmonata</taxon>
        <taxon>Sacoglossa</taxon>
        <taxon>Placobranchoidea</taxon>
        <taxon>Plakobranchidae</taxon>
        <taxon>Plakobranchus</taxon>
    </lineage>
</organism>
<keyword evidence="2" id="KW-1185">Reference proteome</keyword>